<evidence type="ECO:0000259" key="2">
    <source>
        <dbReference type="Pfam" id="PF14498"/>
    </source>
</evidence>
<sequence length="849" mass="90579">MWTNRAFFQLAQLLFVLFHLAKSAPPGFPASGNGLWYTAAGPVAPGTGNSWAKGWLPIGNGYLAALLPGGTSQETTSLNIESLWSGGPFADPTYNGGNKATTQQTSLAQSMQTIRQAVFQSATGVTGSVSALMTGATNYGSYAGAGYLVASLSVTGTVSNYFRWLNLDQGLAQTSWTQNNVGFTRTSFCSNPTKACVQHVAASTGTLPDITYAFSSGLEGLPSPNVTCLSSSSILVSGPVSVAPAGMNYALIFNAFAGSSKASVKCTQIPVTSGSPPNATITVSSPSTSGNTESWVAWIGDTEYDWTAGDSAHGFTFKGTSPVTKLKAIPALSSTYQTILNQHTADIASVLSPFQLNLGQTPNLTATTDVLKAQYTIDGPASNSYLEWVLFNFGRYLLASSSRGLLPANLQGKWSPGATVSWGADSNINIQMNYWMAEMTGLSSATLPLFNYIQKTWAPRGAYTAQVLYNISQGWVTHDEMNIFGHTGMKSGGAQWANYPESAVWMMIHAWDHFDYTNDVTWWKAQGWPLLKGVASFHLQKLMPDQHFNDGTLVVNPCNSPEQAPITFGCAHAQQLIWQLFNAVDKGFAASGDTDTAFHNAVIAARTKMDKGLKVGSWGQLQEWKYEMDSPTDTHRHLSHLIGLYPGYAITNFNSTVQGTGPAKAYSKSQIMTAAGVSLLARGNGTGTDADSGWEKSWRAAAWAQLGNSSMFYHELSFALSENFAPNLFSLYSPHGTPIFQIDANFGFPAALLNSLLQAPDVDSVSSPLVVTLLPALPAQWPTGSIRGARVRGGITAAIQWSKGKPTSATFTVDSGTNVRLRPVNVVYAGRVVASFATTPGLTKAITTF</sequence>
<dbReference type="InterPro" id="IPR012341">
    <property type="entry name" value="6hp_glycosidase-like_sf"/>
</dbReference>
<dbReference type="InterPro" id="IPR054363">
    <property type="entry name" value="GH95_cat"/>
</dbReference>
<feature type="domain" description="Glycosyl hydrolase family 95 N-terminal" evidence="2">
    <location>
        <begin position="50"/>
        <end position="272"/>
    </location>
</feature>
<feature type="domain" description="Alpha fucosidase A-like C-terminal" evidence="3">
    <location>
        <begin position="770"/>
        <end position="823"/>
    </location>
</feature>
<dbReference type="OrthoDB" id="2848340at2759"/>
<gene>
    <name evidence="5" type="ORF">GALMADRAFT_283951</name>
</gene>
<protein>
    <submittedName>
        <fullName evidence="5">Uncharacterized protein</fullName>
    </submittedName>
</protein>
<dbReference type="Pfam" id="PF22124">
    <property type="entry name" value="Glyco_hydro_95_cat"/>
    <property type="match status" value="1"/>
</dbReference>
<feature type="signal peptide" evidence="1">
    <location>
        <begin position="1"/>
        <end position="23"/>
    </location>
</feature>
<dbReference type="Proteomes" id="UP000027222">
    <property type="component" value="Unassembled WGS sequence"/>
</dbReference>
<dbReference type="InterPro" id="IPR049053">
    <property type="entry name" value="AFCA-like_C"/>
</dbReference>
<evidence type="ECO:0000256" key="1">
    <source>
        <dbReference type="SAM" id="SignalP"/>
    </source>
</evidence>
<dbReference type="PIRSF" id="PIRSF007663">
    <property type="entry name" value="UCP007663"/>
    <property type="match status" value="1"/>
</dbReference>
<evidence type="ECO:0000259" key="4">
    <source>
        <dbReference type="Pfam" id="PF22124"/>
    </source>
</evidence>
<dbReference type="EMBL" id="KL142424">
    <property type="protein sequence ID" value="KDR66401.1"/>
    <property type="molecule type" value="Genomic_DNA"/>
</dbReference>
<evidence type="ECO:0000313" key="5">
    <source>
        <dbReference type="EMBL" id="KDR66401.1"/>
    </source>
</evidence>
<organism evidence="5 6">
    <name type="scientific">Galerina marginata (strain CBS 339.88)</name>
    <dbReference type="NCBI Taxonomy" id="685588"/>
    <lineage>
        <taxon>Eukaryota</taxon>
        <taxon>Fungi</taxon>
        <taxon>Dikarya</taxon>
        <taxon>Basidiomycota</taxon>
        <taxon>Agaricomycotina</taxon>
        <taxon>Agaricomycetes</taxon>
        <taxon>Agaricomycetidae</taxon>
        <taxon>Agaricales</taxon>
        <taxon>Agaricineae</taxon>
        <taxon>Strophariaceae</taxon>
        <taxon>Galerina</taxon>
    </lineage>
</organism>
<reference evidence="6" key="1">
    <citation type="journal article" date="2014" name="Proc. Natl. Acad. Sci. U.S.A.">
        <title>Extensive sampling of basidiomycete genomes demonstrates inadequacy of the white-rot/brown-rot paradigm for wood decay fungi.</title>
        <authorList>
            <person name="Riley R."/>
            <person name="Salamov A.A."/>
            <person name="Brown D.W."/>
            <person name="Nagy L.G."/>
            <person name="Floudas D."/>
            <person name="Held B.W."/>
            <person name="Levasseur A."/>
            <person name="Lombard V."/>
            <person name="Morin E."/>
            <person name="Otillar R."/>
            <person name="Lindquist E.A."/>
            <person name="Sun H."/>
            <person name="LaButti K.M."/>
            <person name="Schmutz J."/>
            <person name="Jabbour D."/>
            <person name="Luo H."/>
            <person name="Baker S.E."/>
            <person name="Pisabarro A.G."/>
            <person name="Walton J.D."/>
            <person name="Blanchette R.A."/>
            <person name="Henrissat B."/>
            <person name="Martin F."/>
            <person name="Cullen D."/>
            <person name="Hibbett D.S."/>
            <person name="Grigoriev I.V."/>
        </authorList>
    </citation>
    <scope>NUCLEOTIDE SEQUENCE [LARGE SCALE GENOMIC DNA]</scope>
    <source>
        <strain evidence="6">CBS 339.88</strain>
    </source>
</reference>
<evidence type="ECO:0000259" key="3">
    <source>
        <dbReference type="Pfam" id="PF21307"/>
    </source>
</evidence>
<dbReference type="STRING" id="685588.A0A067S6F1"/>
<keyword evidence="1" id="KW-0732">Signal</keyword>
<dbReference type="InterPro" id="IPR008928">
    <property type="entry name" value="6-hairpin_glycosidase_sf"/>
</dbReference>
<dbReference type="InterPro" id="IPR016518">
    <property type="entry name" value="Alpha-L-fucosidase"/>
</dbReference>
<dbReference type="PANTHER" id="PTHR31084">
    <property type="entry name" value="ALPHA-L-FUCOSIDASE 2"/>
    <property type="match status" value="1"/>
</dbReference>
<proteinExistence type="predicted"/>
<feature type="domain" description="Glycosyl hydrolase family 95 catalytic" evidence="4">
    <location>
        <begin position="336"/>
        <end position="755"/>
    </location>
</feature>
<dbReference type="HOGENOM" id="CLU_004617_2_2_1"/>
<dbReference type="Pfam" id="PF21307">
    <property type="entry name" value="Glyco_hydro_95_C"/>
    <property type="match status" value="1"/>
</dbReference>
<feature type="chain" id="PRO_5001648296" evidence="1">
    <location>
        <begin position="24"/>
        <end position="849"/>
    </location>
</feature>
<dbReference type="PANTHER" id="PTHR31084:SF3">
    <property type="entry name" value="ALPHA-FUCOSIDASE A"/>
    <property type="match status" value="1"/>
</dbReference>
<dbReference type="Gene3D" id="1.50.10.10">
    <property type="match status" value="1"/>
</dbReference>
<dbReference type="GO" id="GO:0005975">
    <property type="term" value="P:carbohydrate metabolic process"/>
    <property type="evidence" value="ECO:0007669"/>
    <property type="project" value="InterPro"/>
</dbReference>
<dbReference type="Pfam" id="PF14498">
    <property type="entry name" value="Glyco_hyd_65N_2"/>
    <property type="match status" value="1"/>
</dbReference>
<accession>A0A067S6F1</accession>
<evidence type="ECO:0000313" key="6">
    <source>
        <dbReference type="Proteomes" id="UP000027222"/>
    </source>
</evidence>
<dbReference type="InterPro" id="IPR027414">
    <property type="entry name" value="GH95_N_dom"/>
</dbReference>
<dbReference type="SUPFAM" id="SSF48208">
    <property type="entry name" value="Six-hairpin glycosidases"/>
    <property type="match status" value="1"/>
</dbReference>
<dbReference type="AlphaFoldDB" id="A0A067S6F1"/>
<dbReference type="GO" id="GO:0004560">
    <property type="term" value="F:alpha-L-fucosidase activity"/>
    <property type="evidence" value="ECO:0007669"/>
    <property type="project" value="InterPro"/>
</dbReference>
<name>A0A067S6F1_GALM3</name>
<keyword evidence="6" id="KW-1185">Reference proteome</keyword>